<feature type="region of interest" description="Disordered" evidence="5">
    <location>
        <begin position="121"/>
        <end position="140"/>
    </location>
</feature>
<comment type="cofactor">
    <cofactor evidence="1">
        <name>FAD</name>
        <dbReference type="ChEBI" id="CHEBI:57692"/>
    </cofactor>
</comment>
<reference evidence="7" key="1">
    <citation type="submission" date="2022-08" db="EMBL/GenBank/DDBJ databases">
        <title>Complete Genome Sequences of 2 Bosea sp. soil isolates.</title>
        <authorList>
            <person name="Alvarez Arevalo M."/>
            <person name="Sterndorff E.B."/>
            <person name="Faurdal D."/>
            <person name="Joergensen T.S."/>
            <person name="Weber T."/>
        </authorList>
    </citation>
    <scope>NUCLEOTIDE SEQUENCE</scope>
    <source>
        <strain evidence="7">NBC_00436</strain>
    </source>
</reference>
<dbReference type="GO" id="GO:0016491">
    <property type="term" value="F:oxidoreductase activity"/>
    <property type="evidence" value="ECO:0007669"/>
    <property type="project" value="UniProtKB-KW"/>
</dbReference>
<dbReference type="InterPro" id="IPR027477">
    <property type="entry name" value="Succ_DH/fumarate_Rdtase_cat_sf"/>
</dbReference>
<evidence type="ECO:0000256" key="3">
    <source>
        <dbReference type="ARBA" id="ARBA00022827"/>
    </source>
</evidence>
<keyword evidence="4" id="KW-0560">Oxidoreductase</keyword>
<keyword evidence="2" id="KW-0285">Flavoprotein</keyword>
<proteinExistence type="predicted"/>
<dbReference type="SUPFAM" id="SSF51905">
    <property type="entry name" value="FAD/NAD(P)-binding domain"/>
    <property type="match status" value="1"/>
</dbReference>
<dbReference type="Pfam" id="PF00890">
    <property type="entry name" value="FAD_binding_2"/>
    <property type="match status" value="1"/>
</dbReference>
<gene>
    <name evidence="7" type="ORF">NWE54_08425</name>
</gene>
<dbReference type="GO" id="GO:0008202">
    <property type="term" value="P:steroid metabolic process"/>
    <property type="evidence" value="ECO:0007669"/>
    <property type="project" value="UniProtKB-ARBA"/>
</dbReference>
<dbReference type="PRINTS" id="PR00411">
    <property type="entry name" value="PNDRDTASEI"/>
</dbReference>
<protein>
    <submittedName>
        <fullName evidence="7">FAD-dependent oxidoreductase</fullName>
    </submittedName>
</protein>
<dbReference type="EMBL" id="CP102774">
    <property type="protein sequence ID" value="UZF88799.1"/>
    <property type="molecule type" value="Genomic_DNA"/>
</dbReference>
<evidence type="ECO:0000313" key="7">
    <source>
        <dbReference type="EMBL" id="UZF88799.1"/>
    </source>
</evidence>
<organism evidence="7">
    <name type="scientific">Bosea sp. NBC_00436</name>
    <dbReference type="NCBI Taxonomy" id="2969620"/>
    <lineage>
        <taxon>Bacteria</taxon>
        <taxon>Pseudomonadati</taxon>
        <taxon>Pseudomonadota</taxon>
        <taxon>Alphaproteobacteria</taxon>
        <taxon>Hyphomicrobiales</taxon>
        <taxon>Boseaceae</taxon>
        <taxon>Bosea</taxon>
    </lineage>
</organism>
<dbReference type="Gene3D" id="3.50.50.60">
    <property type="entry name" value="FAD/NAD(P)-binding domain"/>
    <property type="match status" value="2"/>
</dbReference>
<dbReference type="InterPro" id="IPR003953">
    <property type="entry name" value="FAD-dep_OxRdtase_2_FAD-bd"/>
</dbReference>
<name>A0A9E8CR14_9HYPH</name>
<accession>A0A9E8CR14</accession>
<dbReference type="InterPro" id="IPR036188">
    <property type="entry name" value="FAD/NAD-bd_sf"/>
</dbReference>
<dbReference type="PANTHER" id="PTHR43400">
    <property type="entry name" value="FUMARATE REDUCTASE"/>
    <property type="match status" value="1"/>
</dbReference>
<sequence length="565" mass="59253">MSESFDEIRDVVVVGSGAGGMSAAITAAKAGLDVLLIEKSDYIGGSTAVSGGAMWVPENPHAAKAGHADTREAAMTYLETVLGNRLRPDMMRAFLDNGPEMVRFFESETALKFEARAYSPDYQPEQPGASKGGRTIDPTPYDGNELGADFALLRPPLKEFTVLGGMMVNRRDIDALVGRFRSLANFRHSAKLLIQYGLDRLRHPRGARLLMGNALAGRLLKSARQAGVDIRTQTSAGSLIQKDGTVVGLTVKGPQGERRIGARRGVVLASGGFPANAAMRGEHMPHAEVHRSMAPKTDTGDGINLGLAAGGALRDDNIGAAFWTPVSVLKKPDGSEVQFPHLILDRAKPGLIAVDGEGHRFVNEATSYHGFVEAMHASGAVPAFLVCDSAFLRKYGLGLVHPGLKTPKAFVEAGYLYEGESVAALAGRIGVPAAALAEAAAGMNAAARSGTDAAFGKGSSEYNRYLGDSNHKPNACLGPIETAPFYAVKVWPGDIGTATGLTCDPQARVLGRNEQPVAGLYACGNDMNSIMAGAYPGAGITLGPALTFGFIAGRALASEPDRPPC</sequence>
<dbReference type="AlphaFoldDB" id="A0A9E8CR14"/>
<dbReference type="SUPFAM" id="SSF56425">
    <property type="entry name" value="Succinate dehydrogenase/fumarate reductase flavoprotein, catalytic domain"/>
    <property type="match status" value="1"/>
</dbReference>
<dbReference type="InterPro" id="IPR050315">
    <property type="entry name" value="FAD-oxidoreductase_2"/>
</dbReference>
<feature type="domain" description="FAD-dependent oxidoreductase 2 FAD-binding" evidence="6">
    <location>
        <begin position="10"/>
        <end position="542"/>
    </location>
</feature>
<evidence type="ECO:0000256" key="2">
    <source>
        <dbReference type="ARBA" id="ARBA00022630"/>
    </source>
</evidence>
<evidence type="ECO:0000256" key="5">
    <source>
        <dbReference type="SAM" id="MobiDB-lite"/>
    </source>
</evidence>
<evidence type="ECO:0000256" key="1">
    <source>
        <dbReference type="ARBA" id="ARBA00001974"/>
    </source>
</evidence>
<dbReference type="PANTHER" id="PTHR43400:SF10">
    <property type="entry name" value="3-OXOSTEROID 1-DEHYDROGENASE"/>
    <property type="match status" value="1"/>
</dbReference>
<evidence type="ECO:0000259" key="6">
    <source>
        <dbReference type="Pfam" id="PF00890"/>
    </source>
</evidence>
<evidence type="ECO:0000256" key="4">
    <source>
        <dbReference type="ARBA" id="ARBA00023002"/>
    </source>
</evidence>
<keyword evidence="3" id="KW-0274">FAD</keyword>